<dbReference type="PANTHER" id="PTHR47558">
    <property type="entry name" value="HISTONE DEACETYLASE HOS3"/>
    <property type="match status" value="1"/>
</dbReference>
<dbReference type="InterPro" id="IPR000286">
    <property type="entry name" value="HDACs"/>
</dbReference>
<dbReference type="Gene3D" id="3.40.800.20">
    <property type="entry name" value="Histone deacetylase domain"/>
    <property type="match status" value="1"/>
</dbReference>
<feature type="region of interest" description="Disordered" evidence="1">
    <location>
        <begin position="826"/>
        <end position="951"/>
    </location>
</feature>
<dbReference type="CDD" id="cd09998">
    <property type="entry name" value="HDAC_Hos3"/>
    <property type="match status" value="1"/>
</dbReference>
<dbReference type="FunFam" id="3.40.800.20:FF:000011">
    <property type="entry name" value="Histone deacetylase HOS3"/>
    <property type="match status" value="1"/>
</dbReference>
<gene>
    <name evidence="3" type="ORF">NKR23_g11192</name>
</gene>
<feature type="compositionally biased region" description="Polar residues" evidence="1">
    <location>
        <begin position="736"/>
        <end position="745"/>
    </location>
</feature>
<comment type="caution">
    <text evidence="3">The sequence shown here is derived from an EMBL/GenBank/DDBJ whole genome shotgun (WGS) entry which is preliminary data.</text>
</comment>
<feature type="compositionally biased region" description="Polar residues" evidence="1">
    <location>
        <begin position="888"/>
        <end position="908"/>
    </location>
</feature>
<keyword evidence="4" id="KW-1185">Reference proteome</keyword>
<evidence type="ECO:0000259" key="2">
    <source>
        <dbReference type="Pfam" id="PF00850"/>
    </source>
</evidence>
<organism evidence="3 4">
    <name type="scientific">Pleurostoma richardsiae</name>
    <dbReference type="NCBI Taxonomy" id="41990"/>
    <lineage>
        <taxon>Eukaryota</taxon>
        <taxon>Fungi</taxon>
        <taxon>Dikarya</taxon>
        <taxon>Ascomycota</taxon>
        <taxon>Pezizomycotina</taxon>
        <taxon>Sordariomycetes</taxon>
        <taxon>Sordariomycetidae</taxon>
        <taxon>Calosphaeriales</taxon>
        <taxon>Pleurostomataceae</taxon>
        <taxon>Pleurostoma</taxon>
    </lineage>
</organism>
<dbReference type="PANTHER" id="PTHR47558:SF1">
    <property type="entry name" value="HISTONE DEACETYLASE HOS3"/>
    <property type="match status" value="1"/>
</dbReference>
<feature type="compositionally biased region" description="Basic and acidic residues" evidence="1">
    <location>
        <begin position="800"/>
        <end position="810"/>
    </location>
</feature>
<reference evidence="3" key="1">
    <citation type="submission" date="2022-07" db="EMBL/GenBank/DDBJ databases">
        <title>Fungi with potential for degradation of polypropylene.</title>
        <authorList>
            <person name="Gostincar C."/>
        </authorList>
    </citation>
    <scope>NUCLEOTIDE SEQUENCE</scope>
    <source>
        <strain evidence="3">EXF-13308</strain>
    </source>
</reference>
<accession>A0AA38VH72</accession>
<dbReference type="SUPFAM" id="SSF52768">
    <property type="entry name" value="Arginase/deacetylase"/>
    <property type="match status" value="1"/>
</dbReference>
<dbReference type="InterPro" id="IPR023801">
    <property type="entry name" value="His_deacetylse_dom"/>
</dbReference>
<dbReference type="Proteomes" id="UP001174694">
    <property type="component" value="Unassembled WGS sequence"/>
</dbReference>
<feature type="compositionally biased region" description="Polar residues" evidence="1">
    <location>
        <begin position="538"/>
        <end position="550"/>
    </location>
</feature>
<dbReference type="Pfam" id="PF00850">
    <property type="entry name" value="Hist_deacetyl"/>
    <property type="match status" value="1"/>
</dbReference>
<evidence type="ECO:0000256" key="1">
    <source>
        <dbReference type="SAM" id="MobiDB-lite"/>
    </source>
</evidence>
<evidence type="ECO:0000313" key="4">
    <source>
        <dbReference type="Proteomes" id="UP001174694"/>
    </source>
</evidence>
<proteinExistence type="predicted"/>
<feature type="region of interest" description="Disordered" evidence="1">
    <location>
        <begin position="601"/>
        <end position="813"/>
    </location>
</feature>
<dbReference type="InterPro" id="IPR053244">
    <property type="entry name" value="HDAC_HD_type_1"/>
</dbReference>
<dbReference type="InterPro" id="IPR037138">
    <property type="entry name" value="His_deacetylse_dom_sf"/>
</dbReference>
<feature type="compositionally biased region" description="Low complexity" evidence="1">
    <location>
        <begin position="629"/>
        <end position="642"/>
    </location>
</feature>
<dbReference type="GO" id="GO:0004407">
    <property type="term" value="F:histone deacetylase activity"/>
    <property type="evidence" value="ECO:0007669"/>
    <property type="project" value="TreeGrafter"/>
</dbReference>
<dbReference type="AlphaFoldDB" id="A0AA38VH72"/>
<feature type="compositionally biased region" description="Basic and acidic residues" evidence="1">
    <location>
        <begin position="826"/>
        <end position="839"/>
    </location>
</feature>
<protein>
    <submittedName>
        <fullName evidence="3">Histone deacetylase</fullName>
    </submittedName>
</protein>
<feature type="domain" description="Histone deacetylase" evidence="2">
    <location>
        <begin position="134"/>
        <end position="463"/>
    </location>
</feature>
<evidence type="ECO:0000313" key="3">
    <source>
        <dbReference type="EMBL" id="KAJ9132535.1"/>
    </source>
</evidence>
<feature type="region of interest" description="Disordered" evidence="1">
    <location>
        <begin position="1"/>
        <end position="23"/>
    </location>
</feature>
<feature type="region of interest" description="Disordered" evidence="1">
    <location>
        <begin position="523"/>
        <end position="586"/>
    </location>
</feature>
<feature type="compositionally biased region" description="Polar residues" evidence="1">
    <location>
        <begin position="780"/>
        <end position="799"/>
    </location>
</feature>
<dbReference type="EMBL" id="JANBVO010000056">
    <property type="protein sequence ID" value="KAJ9132535.1"/>
    <property type="molecule type" value="Genomic_DNA"/>
</dbReference>
<dbReference type="GO" id="GO:0005634">
    <property type="term" value="C:nucleus"/>
    <property type="evidence" value="ECO:0007669"/>
    <property type="project" value="TreeGrafter"/>
</dbReference>
<feature type="compositionally biased region" description="Low complexity" evidence="1">
    <location>
        <begin position="562"/>
        <end position="575"/>
    </location>
</feature>
<dbReference type="InterPro" id="IPR023696">
    <property type="entry name" value="Ureohydrolase_dom_sf"/>
</dbReference>
<feature type="compositionally biased region" description="Low complexity" evidence="1">
    <location>
        <begin position="1"/>
        <end position="14"/>
    </location>
</feature>
<dbReference type="GO" id="GO:0010468">
    <property type="term" value="P:regulation of gene expression"/>
    <property type="evidence" value="ECO:0007669"/>
    <property type="project" value="UniProtKB-ARBA"/>
</dbReference>
<dbReference type="PRINTS" id="PR01270">
    <property type="entry name" value="HDASUPER"/>
</dbReference>
<feature type="compositionally biased region" description="Polar residues" evidence="1">
    <location>
        <begin position="840"/>
        <end position="867"/>
    </location>
</feature>
<sequence length="1023" mass="110090">MSPSARSPLRSLSPEIPEQPPLTASSLASATLKEELDLHHRDDSSATTETIVILQDSCYGHRYSRPRTSRAALATIVERPERIKAGVLGLSTAYVRLGERHADGAYPPHPKRDMASIPSIPFRIKKTDRRLSIMSATVTNVHGTKWMEELKIMCDTAESKLAMNGKELQRPEMNRGHDHEAPTKLHEGDLYLCSESLEALEGALGAVCEAVDTVFKPDGPRRAFVAIRPPGHHCSAVHPSGFCWLNNVHVGIMHGILGHGLTHAAIIDFDLHHGDGSQSIAWQHNSRGVGLAKNAAWWKKTSIGYFSLHDINSYPCEMGDEEKVKNASLCIENAHGQNIWNVHLEPWKSESDFWKLYESKYSILLEKARKFLKAQTERLKSANQNSKAAIFFSAGFDASEWEGAGMQRHKVNVPTEFYARIARDVTKIAAEEDTSVDGRIISVLEGGYSDRALTSGVLSHISGLAGEDPVPTKEQDYNGLGLEMGQRIGAVHSRKSSLAVPKPKARPYDSAWWAAGELEELENSMAPPPEVKKPRSSLPPTYSSPTQASQAKVVAVPRIRRSVSGMGSSSGGVSRPPSPPPPEVPWTTAAHELYKLLVPTDRPTSSCTHEDLAAEATKARRDRQSALNGAHPTAHGGAPAPTRMALRERKPVRPIPSINEEDEKKHRRKTVAGSSVHASEKAVSRSGTPVPAGRTTGKQAGRRLSAASTIVSETPDPGANLSVPAIGTTLPMRPDTSMSVRTTTGGHLAVKKTRPAASTSKKEAPAPRVPRTKKHVVPTSKDTAAPTSSTGATNQGSKTTTEKSGDELEKITSGMKRIKINLVTKAQREAREREARENSTKSTVASPSGEATLTVSVPGQDEITLQTPGDGITASAAPVDVPELAQSRDPSASTSNGAITPSEGQTPVLSPLEPHQLPLPATSPVFPPTPTEAATPDVFIPYQPEGPSPAAIPHQQRLEWLAPNTGTPSPMKRADLPVFTSTSTIPFAPRAADAATASQPGVPVKPERKVPQSVWDVPETPQK</sequence>
<feature type="compositionally biased region" description="Basic and acidic residues" evidence="1">
    <location>
        <begin position="608"/>
        <end position="624"/>
    </location>
</feature>
<feature type="region of interest" description="Disordered" evidence="1">
    <location>
        <begin position="990"/>
        <end position="1023"/>
    </location>
</feature>
<name>A0AA38VH72_9PEZI</name>